<dbReference type="EMBL" id="ML996691">
    <property type="protein sequence ID" value="KAF2402179.1"/>
    <property type="molecule type" value="Genomic_DNA"/>
</dbReference>
<dbReference type="Gene3D" id="3.10.450.50">
    <property type="match status" value="1"/>
</dbReference>
<dbReference type="PANTHER" id="PTHR38436:SF3">
    <property type="entry name" value="CARBOXYMETHYLENEBUTENOLIDASE-RELATED"/>
    <property type="match status" value="1"/>
</dbReference>
<dbReference type="InterPro" id="IPR032710">
    <property type="entry name" value="NTF2-like_dom_sf"/>
</dbReference>
<dbReference type="InterPro" id="IPR009959">
    <property type="entry name" value="Cyclase_SnoaL-like"/>
</dbReference>
<dbReference type="Proteomes" id="UP000799640">
    <property type="component" value="Unassembled WGS sequence"/>
</dbReference>
<protein>
    <submittedName>
        <fullName evidence="2">Carboxymethylenebutenolidase</fullName>
    </submittedName>
</protein>
<keyword evidence="3" id="KW-1185">Reference proteome</keyword>
<organism evidence="2 3">
    <name type="scientific">Trichodelitschia bisporula</name>
    <dbReference type="NCBI Taxonomy" id="703511"/>
    <lineage>
        <taxon>Eukaryota</taxon>
        <taxon>Fungi</taxon>
        <taxon>Dikarya</taxon>
        <taxon>Ascomycota</taxon>
        <taxon>Pezizomycotina</taxon>
        <taxon>Dothideomycetes</taxon>
        <taxon>Dothideomycetes incertae sedis</taxon>
        <taxon>Phaeotrichales</taxon>
        <taxon>Phaeotrichaceae</taxon>
        <taxon>Trichodelitschia</taxon>
    </lineage>
</organism>
<dbReference type="SUPFAM" id="SSF54427">
    <property type="entry name" value="NTF2-like"/>
    <property type="match status" value="1"/>
</dbReference>
<dbReference type="AlphaFoldDB" id="A0A6G1I282"/>
<dbReference type="OrthoDB" id="5440at2759"/>
<name>A0A6G1I282_9PEZI</name>
<dbReference type="Pfam" id="PF12680">
    <property type="entry name" value="SnoaL_2"/>
    <property type="match status" value="1"/>
</dbReference>
<evidence type="ECO:0000259" key="1">
    <source>
        <dbReference type="Pfam" id="PF12680"/>
    </source>
</evidence>
<dbReference type="PANTHER" id="PTHR38436">
    <property type="entry name" value="POLYKETIDE CYCLASE SNOAL-LIKE DOMAIN"/>
    <property type="match status" value="1"/>
</dbReference>
<feature type="domain" description="SnoaL-like" evidence="1">
    <location>
        <begin position="181"/>
        <end position="296"/>
    </location>
</feature>
<evidence type="ECO:0000313" key="2">
    <source>
        <dbReference type="EMBL" id="KAF2402179.1"/>
    </source>
</evidence>
<reference evidence="2" key="1">
    <citation type="journal article" date="2020" name="Stud. Mycol.">
        <title>101 Dothideomycetes genomes: a test case for predicting lifestyles and emergence of pathogens.</title>
        <authorList>
            <person name="Haridas S."/>
            <person name="Albert R."/>
            <person name="Binder M."/>
            <person name="Bloem J."/>
            <person name="Labutti K."/>
            <person name="Salamov A."/>
            <person name="Andreopoulos B."/>
            <person name="Baker S."/>
            <person name="Barry K."/>
            <person name="Bills G."/>
            <person name="Bluhm B."/>
            <person name="Cannon C."/>
            <person name="Castanera R."/>
            <person name="Culley D."/>
            <person name="Daum C."/>
            <person name="Ezra D."/>
            <person name="Gonzalez J."/>
            <person name="Henrissat B."/>
            <person name="Kuo A."/>
            <person name="Liang C."/>
            <person name="Lipzen A."/>
            <person name="Lutzoni F."/>
            <person name="Magnuson J."/>
            <person name="Mondo S."/>
            <person name="Nolan M."/>
            <person name="Ohm R."/>
            <person name="Pangilinan J."/>
            <person name="Park H.-J."/>
            <person name="Ramirez L."/>
            <person name="Alfaro M."/>
            <person name="Sun H."/>
            <person name="Tritt A."/>
            <person name="Yoshinaga Y."/>
            <person name="Zwiers L.-H."/>
            <person name="Turgeon B."/>
            <person name="Goodwin S."/>
            <person name="Spatafora J."/>
            <person name="Crous P."/>
            <person name="Grigoriev I."/>
        </authorList>
    </citation>
    <scope>NUCLEOTIDE SEQUENCE</scope>
    <source>
        <strain evidence="2">CBS 262.69</strain>
    </source>
</reference>
<dbReference type="InterPro" id="IPR037401">
    <property type="entry name" value="SnoaL-like"/>
</dbReference>
<proteinExistence type="predicted"/>
<evidence type="ECO:0000313" key="3">
    <source>
        <dbReference type="Proteomes" id="UP000799640"/>
    </source>
</evidence>
<dbReference type="GO" id="GO:0030638">
    <property type="term" value="P:polyketide metabolic process"/>
    <property type="evidence" value="ECO:0007669"/>
    <property type="project" value="InterPro"/>
</dbReference>
<accession>A0A6G1I282</accession>
<sequence length="356" mass="39191">MANGNFLSFNSSLPQLHITSEDIEFDEETLQHWRDEGFDVHYIPMTGGGKPYRDLIMSLGDKLPFGGSYGIIAYGEAAALCLDIASKPLPHCAALICYYPSTIPKPNAMYPTQLNLVVHVTESQDLKAKFPVHVYAGVEPGFAEHDLDEFNAVAAGLAWTRSLAAVRKGFKREADLETVRGMHAAYTLVRKDADATIALMATDPHVNYVPTMTGGVGKRALQHFYDEFFCLGIPPDFRTRLISRTVGVDRVVDEMVISFTHTIEMPWILPAVPPTGKAVEVGFVSIVAIRGGKLVHEHIYWDQASVLMQIGALDPKQVPKALSSKGCKRLPVAGRDAARKLLDMNKIPSNSMIPDW</sequence>
<gene>
    <name evidence="2" type="ORF">EJ06DRAFT_536714</name>
</gene>